<evidence type="ECO:0000313" key="2">
    <source>
        <dbReference type="Proteomes" id="UP000572072"/>
    </source>
</evidence>
<dbReference type="PANTHER" id="PTHR10859:SF91">
    <property type="entry name" value="DOLICHYL-PHOSPHATE BETA-GLUCOSYLTRANSFERASE"/>
    <property type="match status" value="1"/>
</dbReference>
<evidence type="ECO:0000313" key="1">
    <source>
        <dbReference type="EMBL" id="NOH47348.1"/>
    </source>
</evidence>
<name>A0A7Y3Z6P6_9VIBR</name>
<dbReference type="GO" id="GO:0006487">
    <property type="term" value="P:protein N-linked glycosylation"/>
    <property type="evidence" value="ECO:0007669"/>
    <property type="project" value="TreeGrafter"/>
</dbReference>
<protein>
    <submittedName>
        <fullName evidence="1">Glycosyltransferase</fullName>
    </submittedName>
</protein>
<keyword evidence="1" id="KW-0808">Transferase</keyword>
<reference evidence="1 2" key="1">
    <citation type="submission" date="2019-08" db="EMBL/GenBank/DDBJ databases">
        <title>Draft genome sequencing and comparative genomics of hatchery-associated Vibrios.</title>
        <authorList>
            <person name="Kehlet-Delgado H."/>
            <person name="Mueller R.S."/>
        </authorList>
    </citation>
    <scope>NUCLEOTIDE SEQUENCE [LARGE SCALE GENOMIC DNA]</scope>
    <source>
        <strain evidence="1 2">00-78-3</strain>
    </source>
</reference>
<dbReference type="RefSeq" id="WP_171357189.1">
    <property type="nucleotide sequence ID" value="NZ_VTYN01000004.1"/>
</dbReference>
<sequence length="427" mass="47653">MVTPLSKALELLNASNTKFDLTNDTHQKRLLLLADELFQLKDLTIDNYKSMVARLEPPLEFQLAVKLVESRRMILRVEEPTKVGVVFAMWGEQNRLRPKSPQNPNGEDSLRTKIEQLNWITQGSNASWHLYAVDDGCPHKSASIAKGIVEQYPVHIREKVTVLRLSDAIPTMTGPLKNLRNVDDSRKGGAIILGCECALSNGVDAVVYTDADNSVHLGQLGLIIEPFVNSDKQVVLGNRKHEESILVKQEERWGVGIKTLRHMQRMIGAQIFERGIKDTQAAFKLYSRDTLTYILKKPTVFDFSFDTDWIFAAMEKNKSIATIPFAFIDSAAESASVVQGPMTTWYVLLEGLVKAAKARGAAYSEDMAEVFNREIQSHKDLELIIDTLPPQLAGVHDSDLGNPDVMSPESVGQWISNVKALNQQLSV</sequence>
<gene>
    <name evidence="1" type="ORF">F0262_04670</name>
</gene>
<proteinExistence type="predicted"/>
<dbReference type="Proteomes" id="UP000572072">
    <property type="component" value="Unassembled WGS sequence"/>
</dbReference>
<dbReference type="SUPFAM" id="SSF53448">
    <property type="entry name" value="Nucleotide-diphospho-sugar transferases"/>
    <property type="match status" value="1"/>
</dbReference>
<dbReference type="GO" id="GO:0016740">
    <property type="term" value="F:transferase activity"/>
    <property type="evidence" value="ECO:0007669"/>
    <property type="project" value="UniProtKB-KW"/>
</dbReference>
<accession>A0A7Y3Z6P6</accession>
<comment type="caution">
    <text evidence="1">The sequence shown here is derived from an EMBL/GenBank/DDBJ whole genome shotgun (WGS) entry which is preliminary data.</text>
</comment>
<dbReference type="Gene3D" id="3.90.550.10">
    <property type="entry name" value="Spore Coat Polysaccharide Biosynthesis Protein SpsA, Chain A"/>
    <property type="match status" value="1"/>
</dbReference>
<organism evidence="1 2">
    <name type="scientific">Vibrio rotiferianus</name>
    <dbReference type="NCBI Taxonomy" id="190895"/>
    <lineage>
        <taxon>Bacteria</taxon>
        <taxon>Pseudomonadati</taxon>
        <taxon>Pseudomonadota</taxon>
        <taxon>Gammaproteobacteria</taxon>
        <taxon>Vibrionales</taxon>
        <taxon>Vibrionaceae</taxon>
        <taxon>Vibrio</taxon>
    </lineage>
</organism>
<dbReference type="InterPro" id="IPR029044">
    <property type="entry name" value="Nucleotide-diphossugar_trans"/>
</dbReference>
<dbReference type="PANTHER" id="PTHR10859">
    <property type="entry name" value="GLYCOSYL TRANSFERASE"/>
    <property type="match status" value="1"/>
</dbReference>
<dbReference type="EMBL" id="VTYN01000004">
    <property type="protein sequence ID" value="NOH47348.1"/>
    <property type="molecule type" value="Genomic_DNA"/>
</dbReference>
<dbReference type="AlphaFoldDB" id="A0A7Y3Z6P6"/>